<dbReference type="PANTHER" id="PTHR30121">
    <property type="entry name" value="UNCHARACTERIZED PROTEIN YJGR-RELATED"/>
    <property type="match status" value="1"/>
</dbReference>
<sequence length="910" mass="102888">MPEALTFKETPKFKSPEEELSFLRGELERREKELTAEEVIKTKEEVAKEVIQTYKEVKPEQVLPAEKIIPKAEAEKIVLRLTPEPHDKKMEELLAVLMQKGIKNAMSLAEGFNNPHIDDDFHRFLVEYLHTIGNIPGLKEGTPLDKALKMTLFEITLPEQAPDKEKGFKEFLGAMEQFYAGMQSMADNRDNWGKNYFTLEVALSNNASQVVVYAAVPTAKKDLFEKQILAFYSDAKVHEVVDDYNIFNESGGSVGAYAKLYEAPVLPIRTYDKLEHDPINSILNIFSKLKHEGEGAAIQFVVTPAGDKFTRGFTKVLSSLKEGKTLKQSMEVFSAFDRQFGRAVKELIFGVKKKEEKEKKIDDIAVEKVSEKIKSTIVNSTIRIIASAENEDRANQIVTELESSFNQFSEPGGNSFTFSKIKGGELKDLLHEFAFRLPSEKENIALNLKELSTVFHFPIGVGQHQLKMAKAGIAPAPFDMPTEGIILGYNEYRGVRKEIRMTPDDRMRHLYVIGQTGTGKSTILVNMMIQDIINGDGCCFIDPHGSDVQSILSYIPKERIDDVIYFEPTALERPFGLNFLEFDPKYPEQRGFLINELLSIFKQLYGKGSPESMGPAFEQYFRNSTRLVMEHPESGNTLLEISRVLTDDEFRAMKLANAKDPILKQFWEMAEKTTGEGALANYGPYITNKFDSFLTNDIMRPIVLQEKSSFNIREIMDNKKILLVNLAKGKLGEINANLLGLILVSKIQMAALSRVDMFGKKMSDFYLYIDEFQNVTTDSIASILSEARKYRLSLNVAHQFIAQLQDNIKDAVFGNVGSTAVYRVSTEDAEYLAKRYEPTFHASDIMKLDMFTSYVNMLVRGVPVKPFNMFSDYKKRPQNNESIGSMLKHIKGKLTELPTSADSQILTPSD</sequence>
<dbReference type="AlphaFoldDB" id="A0A0G0GU32"/>
<protein>
    <submittedName>
        <fullName evidence="3">Uncharacterized protein</fullName>
    </submittedName>
</protein>
<evidence type="ECO:0000259" key="2">
    <source>
        <dbReference type="Pfam" id="PF26449"/>
    </source>
</evidence>
<accession>A0A0G0GU32</accession>
<dbReference type="InterPro" id="IPR032689">
    <property type="entry name" value="TraG-D_C"/>
</dbReference>
<organism evidence="3 4">
    <name type="scientific">Candidatus Nomurabacteria bacterium GW2011_GWB1_37_5</name>
    <dbReference type="NCBI Taxonomy" id="1618742"/>
    <lineage>
        <taxon>Bacteria</taxon>
        <taxon>Candidatus Nomuraibacteriota</taxon>
    </lineage>
</organism>
<feature type="non-terminal residue" evidence="3">
    <location>
        <position position="910"/>
    </location>
</feature>
<name>A0A0G0GU32_9BACT</name>
<dbReference type="Pfam" id="PF26449">
    <property type="entry name" value="DUF8128"/>
    <property type="match status" value="1"/>
</dbReference>
<reference evidence="3 4" key="1">
    <citation type="journal article" date="2015" name="Nature">
        <title>rRNA introns, odd ribosomes, and small enigmatic genomes across a large radiation of phyla.</title>
        <authorList>
            <person name="Brown C.T."/>
            <person name="Hug L.A."/>
            <person name="Thomas B.C."/>
            <person name="Sharon I."/>
            <person name="Castelle C.J."/>
            <person name="Singh A."/>
            <person name="Wilkins M.J."/>
            <person name="Williams K.H."/>
            <person name="Banfield J.F."/>
        </authorList>
    </citation>
    <scope>NUCLEOTIDE SEQUENCE [LARGE SCALE GENOMIC DNA]</scope>
</reference>
<dbReference type="Gene3D" id="3.40.50.300">
    <property type="entry name" value="P-loop containing nucleotide triphosphate hydrolases"/>
    <property type="match status" value="2"/>
</dbReference>
<gene>
    <name evidence="3" type="ORF">US50_C0044G0011</name>
</gene>
<dbReference type="SUPFAM" id="SSF52540">
    <property type="entry name" value="P-loop containing nucleoside triphosphate hydrolases"/>
    <property type="match status" value="1"/>
</dbReference>
<dbReference type="Pfam" id="PF12696">
    <property type="entry name" value="TraG-D_C"/>
    <property type="match status" value="1"/>
</dbReference>
<dbReference type="Proteomes" id="UP000033876">
    <property type="component" value="Unassembled WGS sequence"/>
</dbReference>
<dbReference type="EMBL" id="LBTF01000044">
    <property type="protein sequence ID" value="KKQ34553.1"/>
    <property type="molecule type" value="Genomic_DNA"/>
</dbReference>
<dbReference type="InterPro" id="IPR058441">
    <property type="entry name" value="DUF8128"/>
</dbReference>
<feature type="domain" description="TraD/TraG TraM recognition site" evidence="1">
    <location>
        <begin position="765"/>
        <end position="834"/>
    </location>
</feature>
<evidence type="ECO:0000313" key="3">
    <source>
        <dbReference type="EMBL" id="KKQ34553.1"/>
    </source>
</evidence>
<dbReference type="InterPro" id="IPR027417">
    <property type="entry name" value="P-loop_NTPase"/>
</dbReference>
<proteinExistence type="predicted"/>
<evidence type="ECO:0000259" key="1">
    <source>
        <dbReference type="Pfam" id="PF12696"/>
    </source>
</evidence>
<feature type="domain" description="DUF8128" evidence="2">
    <location>
        <begin position="208"/>
        <end position="458"/>
    </location>
</feature>
<dbReference type="PANTHER" id="PTHR30121:SF11">
    <property type="entry name" value="AAA+ ATPASE DOMAIN-CONTAINING PROTEIN"/>
    <property type="match status" value="1"/>
</dbReference>
<dbReference type="InterPro" id="IPR051162">
    <property type="entry name" value="T4SS_component"/>
</dbReference>
<comment type="caution">
    <text evidence="3">The sequence shown here is derived from an EMBL/GenBank/DDBJ whole genome shotgun (WGS) entry which is preliminary data.</text>
</comment>
<evidence type="ECO:0000313" key="4">
    <source>
        <dbReference type="Proteomes" id="UP000033876"/>
    </source>
</evidence>